<organism evidence="4 5">
    <name type="scientific">Tianweitania sediminis</name>
    <dbReference type="NCBI Taxonomy" id="1502156"/>
    <lineage>
        <taxon>Bacteria</taxon>
        <taxon>Pseudomonadati</taxon>
        <taxon>Pseudomonadota</taxon>
        <taxon>Alphaproteobacteria</taxon>
        <taxon>Hyphomicrobiales</taxon>
        <taxon>Phyllobacteriaceae</taxon>
        <taxon>Tianweitania</taxon>
    </lineage>
</organism>
<reference evidence="4" key="1">
    <citation type="submission" date="2021-03" db="EMBL/GenBank/DDBJ databases">
        <title>Genome sequencing and assembly of Tianweitania sediminis.</title>
        <authorList>
            <person name="Chhetri G."/>
        </authorList>
    </citation>
    <scope>NUCLEOTIDE SEQUENCE</scope>
    <source>
        <strain evidence="4">Z8</strain>
    </source>
</reference>
<proteinExistence type="inferred from homology"/>
<evidence type="ECO:0000259" key="2">
    <source>
        <dbReference type="Pfam" id="PF05876"/>
    </source>
</evidence>
<dbReference type="Pfam" id="PF20454">
    <property type="entry name" value="GpA_nuclease"/>
    <property type="match status" value="1"/>
</dbReference>
<gene>
    <name evidence="4" type="ORF">J5Y06_18665</name>
</gene>
<dbReference type="EMBL" id="JAGIYY010000008">
    <property type="protein sequence ID" value="MBP0440677.1"/>
    <property type="molecule type" value="Genomic_DNA"/>
</dbReference>
<dbReference type="HAMAP" id="MF_04144">
    <property type="entry name" value="TERL_LAMBDA"/>
    <property type="match status" value="1"/>
</dbReference>
<dbReference type="RefSeq" id="WP_209336696.1">
    <property type="nucleotide sequence ID" value="NZ_JAGIYY010000008.1"/>
</dbReference>
<feature type="region of interest" description="Disordered" evidence="1">
    <location>
        <begin position="636"/>
        <end position="682"/>
    </location>
</feature>
<accession>A0A8J7UMS0</accession>
<evidence type="ECO:0000259" key="3">
    <source>
        <dbReference type="Pfam" id="PF20454"/>
    </source>
</evidence>
<dbReference type="InterPro" id="IPR046454">
    <property type="entry name" value="GpA_endonuclease"/>
</dbReference>
<protein>
    <submittedName>
        <fullName evidence="4">Phage terminase large subunit family protein</fullName>
    </submittedName>
</protein>
<dbReference type="PANTHER" id="PTHR34413:SF2">
    <property type="entry name" value="PROPHAGE TAIL FIBER ASSEMBLY PROTEIN HOMOLOG TFAE-RELATED"/>
    <property type="match status" value="1"/>
</dbReference>
<evidence type="ECO:0000313" key="5">
    <source>
        <dbReference type="Proteomes" id="UP000666240"/>
    </source>
</evidence>
<dbReference type="Proteomes" id="UP000666240">
    <property type="component" value="Unassembled WGS sequence"/>
</dbReference>
<comment type="caution">
    <text evidence="4">The sequence shown here is derived from an EMBL/GenBank/DDBJ whole genome shotgun (WGS) entry which is preliminary data.</text>
</comment>
<dbReference type="GO" id="GO:0004519">
    <property type="term" value="F:endonuclease activity"/>
    <property type="evidence" value="ECO:0007669"/>
    <property type="project" value="InterPro"/>
</dbReference>
<dbReference type="GO" id="GO:0016887">
    <property type="term" value="F:ATP hydrolysis activity"/>
    <property type="evidence" value="ECO:0007669"/>
    <property type="project" value="InterPro"/>
</dbReference>
<dbReference type="PANTHER" id="PTHR34413">
    <property type="entry name" value="PROPHAGE TAIL FIBER ASSEMBLY PROTEIN HOMOLOG TFAE-RELATED-RELATED"/>
    <property type="match status" value="1"/>
</dbReference>
<sequence>MSYQQTASSRLRTRLKRARAEALRPPPKLNVVEWADEYRVVAKQNSANPGRWRTSRVPVAYGPMLAVTEPDTQTITLMACTQLVKSEWLLTTALYFIHQDPSSILFVQPTQKLAESFSKERFAPTREVTPAIAALIAEPKSRDSGVTITHKEYPGGMLDFVGANSAVDLASRPKRITICDEIDLYPADASGMGPPLQLAEERSSTFKKRRKNLRACSPSDETSSIVWQEYLAGDQRKCFVACPHCGDEQTLVWSAETVLWDKDADGNHLPETVRYHCRGCGAGWSEAERVQAIRALVDRPDKGWRQTKKFKCCGVEQDPTLWNDRGRSLCTECGKPSMYGGHASFQVSKLYSTRHDLSAVVREWLGAHKSKEKLRKFVNTALAEVWKEKVERLDPKALAERVEPYSAEAVPAAVQIITWGADTQDDRIEVTFQGWGADEECWVLKHEVLLGDTAKKPVWDQLDELVKEPFQTEDERKLIPQAGCIDSQGHRGEMVHAFCRARVRRRIYAVKGQGNDPRGSKLIWPKTPSRTKNSGDRLYIVGVDTAKDALASRLVIQPDEAGDPTPFAIHFPHEGLSADYFDQLTAEKAVSVFQAGREYRVWRPKAEGIRNEALDCFVYGLAARLSLPNKLKARAPARVVEPERADPEPDQTETTPSGAAAVQQVIASRPQRASRGRWGAYR</sequence>
<dbReference type="InterPro" id="IPR046453">
    <property type="entry name" value="GpA_ATPase"/>
</dbReference>
<dbReference type="InterPro" id="IPR008866">
    <property type="entry name" value="Phage_lambda_GpA-like"/>
</dbReference>
<dbReference type="Pfam" id="PF05876">
    <property type="entry name" value="GpA_ATPase"/>
    <property type="match status" value="1"/>
</dbReference>
<name>A0A8J7UMS0_9HYPH</name>
<dbReference type="AlphaFoldDB" id="A0A8J7UMS0"/>
<evidence type="ECO:0000256" key="1">
    <source>
        <dbReference type="SAM" id="MobiDB-lite"/>
    </source>
</evidence>
<keyword evidence="5" id="KW-1185">Reference proteome</keyword>
<dbReference type="InterPro" id="IPR051220">
    <property type="entry name" value="TFA_Chaperone"/>
</dbReference>
<evidence type="ECO:0000313" key="4">
    <source>
        <dbReference type="EMBL" id="MBP0440677.1"/>
    </source>
</evidence>
<dbReference type="GO" id="GO:0005524">
    <property type="term" value="F:ATP binding"/>
    <property type="evidence" value="ECO:0007669"/>
    <property type="project" value="InterPro"/>
</dbReference>
<feature type="domain" description="Phage terminase large subunit GpA ATPase" evidence="2">
    <location>
        <begin position="46"/>
        <end position="294"/>
    </location>
</feature>
<feature type="domain" description="Terminase large subunit GpA endonuclease" evidence="3">
    <location>
        <begin position="342"/>
        <end position="624"/>
    </location>
</feature>